<evidence type="ECO:0000313" key="2">
    <source>
        <dbReference type="Proteomes" id="UP001259803"/>
    </source>
</evidence>
<dbReference type="SUPFAM" id="SSF46785">
    <property type="entry name" value="Winged helix' DNA-binding domain"/>
    <property type="match status" value="1"/>
</dbReference>
<gene>
    <name evidence="1" type="ORF">RM533_02775</name>
</gene>
<comment type="caution">
    <text evidence="1">The sequence shown here is derived from an EMBL/GenBank/DDBJ whole genome shotgun (WGS) entry which is preliminary data.</text>
</comment>
<sequence length="210" mass="23389">MSMPQLELERAVLFALYNFAQKQGGRVNAVGIQQILPEQITETRISLALGQLERSGFVFSFHARFSKSPTDYEITDQGYKEAEKIVGEAERLEADPIASLEMQLAPAAGRMVSFGDNQDNREQMIALVEQAKETIRSSNSINEAVRDDAVAHLSAWKGLIENSKTFAVGAFRFMVWDRIKKVIEGEIEDVYLITLTCTLITLGTIMVGLL</sequence>
<accession>A0ABU2ZES8</accession>
<protein>
    <submittedName>
        <fullName evidence="1">Uncharacterized protein</fullName>
    </submittedName>
</protein>
<dbReference type="RefSeq" id="WP_311339646.1">
    <property type="nucleotide sequence ID" value="NZ_JAVRHS010000001.1"/>
</dbReference>
<dbReference type="EMBL" id="JAVRHS010000001">
    <property type="protein sequence ID" value="MDT0575107.1"/>
    <property type="molecule type" value="Genomic_DNA"/>
</dbReference>
<reference evidence="1 2" key="1">
    <citation type="submission" date="2023-09" db="EMBL/GenBank/DDBJ databases">
        <authorList>
            <person name="Rey-Velasco X."/>
        </authorList>
    </citation>
    <scope>NUCLEOTIDE SEQUENCE [LARGE SCALE GENOMIC DNA]</scope>
    <source>
        <strain evidence="1 2">F390</strain>
    </source>
</reference>
<proteinExistence type="predicted"/>
<name>A0ABU2ZES8_9SPHN</name>
<keyword evidence="2" id="KW-1185">Reference proteome</keyword>
<dbReference type="InterPro" id="IPR036390">
    <property type="entry name" value="WH_DNA-bd_sf"/>
</dbReference>
<evidence type="ECO:0000313" key="1">
    <source>
        <dbReference type="EMBL" id="MDT0575107.1"/>
    </source>
</evidence>
<organism evidence="1 2">
    <name type="scientific">Croceicoccus esteveae</name>
    <dbReference type="NCBI Taxonomy" id="3075597"/>
    <lineage>
        <taxon>Bacteria</taxon>
        <taxon>Pseudomonadati</taxon>
        <taxon>Pseudomonadota</taxon>
        <taxon>Alphaproteobacteria</taxon>
        <taxon>Sphingomonadales</taxon>
        <taxon>Erythrobacteraceae</taxon>
        <taxon>Croceicoccus</taxon>
    </lineage>
</organism>
<dbReference type="Proteomes" id="UP001259803">
    <property type="component" value="Unassembled WGS sequence"/>
</dbReference>